<sequence length="116" mass="13506">MHVIVSSKSCDQEKKQRYFEEGIRRKGIFAQINYKIKLENQKGGQEEEKMKFDRGETGGLKKEHRELFPKGGLMVTLGKFSLTRPINSAADSVRLIYPLIPHNLYKNFSKLTRWFA</sequence>
<organism evidence="1 2">
    <name type="scientific">Diversispora epigaea</name>
    <dbReference type="NCBI Taxonomy" id="1348612"/>
    <lineage>
        <taxon>Eukaryota</taxon>
        <taxon>Fungi</taxon>
        <taxon>Fungi incertae sedis</taxon>
        <taxon>Mucoromycota</taxon>
        <taxon>Glomeromycotina</taxon>
        <taxon>Glomeromycetes</taxon>
        <taxon>Diversisporales</taxon>
        <taxon>Diversisporaceae</taxon>
        <taxon>Diversispora</taxon>
    </lineage>
</organism>
<name>A0A397J3X3_9GLOM</name>
<dbReference type="AlphaFoldDB" id="A0A397J3X3"/>
<gene>
    <name evidence="1" type="ORF">Glove_144g152</name>
</gene>
<dbReference type="EMBL" id="PQFF01000135">
    <property type="protein sequence ID" value="RHZ79580.1"/>
    <property type="molecule type" value="Genomic_DNA"/>
</dbReference>
<accession>A0A397J3X3</accession>
<evidence type="ECO:0000313" key="2">
    <source>
        <dbReference type="Proteomes" id="UP000266861"/>
    </source>
</evidence>
<proteinExistence type="predicted"/>
<comment type="caution">
    <text evidence="1">The sequence shown here is derived from an EMBL/GenBank/DDBJ whole genome shotgun (WGS) entry which is preliminary data.</text>
</comment>
<evidence type="ECO:0000313" key="1">
    <source>
        <dbReference type="EMBL" id="RHZ79580.1"/>
    </source>
</evidence>
<dbReference type="Proteomes" id="UP000266861">
    <property type="component" value="Unassembled WGS sequence"/>
</dbReference>
<protein>
    <submittedName>
        <fullName evidence="1">Uncharacterized protein</fullName>
    </submittedName>
</protein>
<keyword evidence="2" id="KW-1185">Reference proteome</keyword>
<reference evidence="1 2" key="1">
    <citation type="submission" date="2018-08" db="EMBL/GenBank/DDBJ databases">
        <title>Genome and evolution of the arbuscular mycorrhizal fungus Diversispora epigaea (formerly Glomus versiforme) and its bacterial endosymbionts.</title>
        <authorList>
            <person name="Sun X."/>
            <person name="Fei Z."/>
            <person name="Harrison M."/>
        </authorList>
    </citation>
    <scope>NUCLEOTIDE SEQUENCE [LARGE SCALE GENOMIC DNA]</scope>
    <source>
        <strain evidence="1 2">IT104</strain>
    </source>
</reference>